<keyword evidence="3" id="KW-1185">Reference proteome</keyword>
<dbReference type="NCBIfam" id="TIGR03696">
    <property type="entry name" value="Rhs_assc_core"/>
    <property type="match status" value="1"/>
</dbReference>
<dbReference type="EMBL" id="CP032382">
    <property type="protein sequence ID" value="AYB34304.1"/>
    <property type="molecule type" value="Genomic_DNA"/>
</dbReference>
<evidence type="ECO:0008006" key="4">
    <source>
        <dbReference type="Google" id="ProtNLM"/>
    </source>
</evidence>
<reference evidence="3" key="1">
    <citation type="submission" date="2018-09" db="EMBL/GenBank/DDBJ databases">
        <title>Chryseolinea sp. KIS68-18 isolated from soil.</title>
        <authorList>
            <person name="Weon H.-Y."/>
            <person name="Kwon S.-W."/>
            <person name="Lee S.A."/>
        </authorList>
    </citation>
    <scope>NUCLEOTIDE SEQUENCE [LARGE SCALE GENOMIC DNA]</scope>
    <source>
        <strain evidence="3">KIS68-18</strain>
    </source>
</reference>
<dbReference type="InterPro" id="IPR050708">
    <property type="entry name" value="T6SS_VgrG/RHS"/>
</dbReference>
<protein>
    <recommendedName>
        <fullName evidence="4">OmpA-like domain-containing protein</fullName>
    </recommendedName>
</protein>
<dbReference type="PANTHER" id="PTHR32305">
    <property type="match status" value="1"/>
</dbReference>
<dbReference type="Gene3D" id="2.180.10.10">
    <property type="entry name" value="RHS repeat-associated core"/>
    <property type="match status" value="1"/>
</dbReference>
<gene>
    <name evidence="2" type="ORF">D4L85_28655</name>
</gene>
<dbReference type="AlphaFoldDB" id="A0A385STR5"/>
<organism evidence="2 3">
    <name type="scientific">Chryseolinea soli</name>
    <dbReference type="NCBI Taxonomy" id="2321403"/>
    <lineage>
        <taxon>Bacteria</taxon>
        <taxon>Pseudomonadati</taxon>
        <taxon>Bacteroidota</taxon>
        <taxon>Cytophagia</taxon>
        <taxon>Cytophagales</taxon>
        <taxon>Fulvivirgaceae</taxon>
        <taxon>Chryseolinea</taxon>
    </lineage>
</organism>
<dbReference type="Proteomes" id="UP000266183">
    <property type="component" value="Chromosome"/>
</dbReference>
<proteinExistence type="predicted"/>
<dbReference type="InterPro" id="IPR036737">
    <property type="entry name" value="OmpA-like_sf"/>
</dbReference>
<feature type="compositionally biased region" description="Basic and acidic residues" evidence="1">
    <location>
        <begin position="200"/>
        <end position="221"/>
    </location>
</feature>
<sequence length="330" mass="36827">MFFDDFKVEHVKSPVVQQDDYYPFGLAFNSYSRENSVQNRRLFNGGSELQTDLNLGWYSTLFRTYDPAIGRFLQIDPLTDFFSGISPYDFAENNPVLYGDPTGLSPTVWQRIKAFFGIGRLIGTRAAGNQEYVKPVARSKGKPVPYNFGLPKPPPISTTQPAPLPPQPIVEEPEEPEEESAVVYIPPGPIYKAKPKPPLRKREEPEKRKQPDPRPPFDVKPHGTLVFDAYQFEADKSSLYSTPANDKLINELNITLKSSSNLHLEIKGNVNAEPSWLFEKHQKELTSSRAQAIYDALRAAGIPASQLKATPGEIGKTGGNMSATFILTNP</sequence>
<feature type="compositionally biased region" description="Acidic residues" evidence="1">
    <location>
        <begin position="171"/>
        <end position="180"/>
    </location>
</feature>
<feature type="region of interest" description="Disordered" evidence="1">
    <location>
        <begin position="144"/>
        <end position="222"/>
    </location>
</feature>
<evidence type="ECO:0000313" key="2">
    <source>
        <dbReference type="EMBL" id="AYB34304.1"/>
    </source>
</evidence>
<dbReference type="OrthoDB" id="1256414at2"/>
<accession>A0A385STR5</accession>
<dbReference type="KEGG" id="chk:D4L85_28655"/>
<feature type="compositionally biased region" description="Pro residues" evidence="1">
    <location>
        <begin position="151"/>
        <end position="168"/>
    </location>
</feature>
<name>A0A385STR5_9BACT</name>
<dbReference type="InterPro" id="IPR022385">
    <property type="entry name" value="Rhs_assc_core"/>
</dbReference>
<dbReference type="RefSeq" id="WP_119757523.1">
    <property type="nucleotide sequence ID" value="NZ_CP032382.1"/>
</dbReference>
<dbReference type="Gene3D" id="3.30.1330.60">
    <property type="entry name" value="OmpA-like domain"/>
    <property type="match status" value="1"/>
</dbReference>
<dbReference type="PANTHER" id="PTHR32305:SF15">
    <property type="entry name" value="PROTEIN RHSA-RELATED"/>
    <property type="match status" value="1"/>
</dbReference>
<evidence type="ECO:0000256" key="1">
    <source>
        <dbReference type="SAM" id="MobiDB-lite"/>
    </source>
</evidence>
<dbReference type="SUPFAM" id="SSF103088">
    <property type="entry name" value="OmpA-like"/>
    <property type="match status" value="1"/>
</dbReference>
<evidence type="ECO:0000313" key="3">
    <source>
        <dbReference type="Proteomes" id="UP000266183"/>
    </source>
</evidence>